<dbReference type="InterPro" id="IPR023996">
    <property type="entry name" value="TonB-dep_OMP_SusC/RagA"/>
</dbReference>
<dbReference type="InterPro" id="IPR039426">
    <property type="entry name" value="TonB-dep_rcpt-like"/>
</dbReference>
<dbReference type="RefSeq" id="WP_118261611.1">
    <property type="nucleotide sequence ID" value="NZ_QRZA01000052.1"/>
</dbReference>
<gene>
    <name evidence="10" type="ORF">DWW18_20180</name>
</gene>
<dbReference type="PROSITE" id="PS52016">
    <property type="entry name" value="TONB_DEPENDENT_REC_3"/>
    <property type="match status" value="1"/>
</dbReference>
<dbReference type="InterPro" id="IPR036942">
    <property type="entry name" value="Beta-barrel_TonB_sf"/>
</dbReference>
<keyword evidence="6 7" id="KW-0998">Cell outer membrane</keyword>
<accession>A0A412WU60</accession>
<evidence type="ECO:0000256" key="8">
    <source>
        <dbReference type="SAM" id="Phobius"/>
    </source>
</evidence>
<reference evidence="10 11" key="1">
    <citation type="submission" date="2018-08" db="EMBL/GenBank/DDBJ databases">
        <title>A genome reference for cultivated species of the human gut microbiota.</title>
        <authorList>
            <person name="Zou Y."/>
            <person name="Xue W."/>
            <person name="Luo G."/>
        </authorList>
    </citation>
    <scope>NUCLEOTIDE SEQUENCE [LARGE SCALE GENOMIC DNA]</scope>
    <source>
        <strain evidence="10 11">AF14-49</strain>
    </source>
</reference>
<dbReference type="NCBIfam" id="TIGR04057">
    <property type="entry name" value="SusC_RagA_signa"/>
    <property type="match status" value="1"/>
</dbReference>
<sequence>MKKTYDRKVFKRKLLSDRRTVTVITRLFMILLLGFPLLTRAGTVDSTRVASREARGKVVDERRQPIPGVSVRLGGTSMGTATDVDGKFKLLVPVDTATLVVSFIGMKTEVVKIPRLRAGVEQKELTIVLREEDVKLEDVVVTGIFTRKKESFTGSASTYSAAELKTMGTRNILQGLKTLDPAFAILEDNQFGSDPNRLPNMEIRGKSSMLGLRDELDADPNQPLFILDGFESTLAAINDLDINRVASITILKDAASTAIYGSKAANGVIVVETVKPEAGKLQVSYTGNMNFSMPDLSSYNLMNAREKLEFERLAGRYEPVNWSTTNEVVLNKLYNEKLKVIESGVDTYWLAEPLRVGVNQKHSLYVQGGEGNFLFGLGAGYNGISGVMEKSERDVISGNIDLIYRMPKFQFSNKFSLTSTHLKNPIVAFSAYAAANPYYKKYNEEGTVDKWLEYNDYFKASNPLWNASQNSRDEGKNLLLSNYFMAEYFPTTEWRVRARLGLTYGNDDTEKFYSRNDTRYENVETTKKGEFYSNNVRTNQVEAEVSVTYAKMLGRHRINLVAGGNISSNKSLTQGYSAVGFPDGDFSYPSFSNGYPEYGTPAYYESVSRSVNGYFNAGYAFDDRYLMDFSLRTSGSSVFGTSRKYNTTWSVGLGWNLHKEKFIMDHVAWINVLKLRASIGNPGNQSFDSAQSLLTYAFQFGSMNYFGLGAELSQVGNPDLEWQITVDKNIGLDVTLFNKRFSLTADYYYKVTDPLLIKVSTPLSSGTATYMTNAGEQVSQGFTASVSYYVFQNFEKRFSWMVRANVRTQKNRIDKIGNKLSTLNANGKGENTVRYYDGADPDDIWAVKSAGIDPSNGKELFYAKDGSYTYDFSYDDEVVCGNTRPDVEGVIGSSLNWKGFSVSLNFRYQMGADVFNEALYNKVENISKNDLNKNQDRRALYERWQEVGDIVHFKDIASAETTPMSSRFVQEENVLTLESIYVGYEFYDGWIKKLGLSSLKIQASMRDVFRASTIRSERGIAYPFARSMEAGLSFNF</sequence>
<dbReference type="InterPro" id="IPR023997">
    <property type="entry name" value="TonB-dep_OMP_SusC/RagA_CS"/>
</dbReference>
<dbReference type="InterPro" id="IPR012910">
    <property type="entry name" value="Plug_dom"/>
</dbReference>
<comment type="caution">
    <text evidence="10">The sequence shown here is derived from an EMBL/GenBank/DDBJ whole genome shotgun (WGS) entry which is preliminary data.</text>
</comment>
<protein>
    <submittedName>
        <fullName evidence="10">SusC/RagA family TonB-linked outer membrane protein</fullName>
    </submittedName>
</protein>
<feature type="domain" description="TonB-dependent receptor plug" evidence="9">
    <location>
        <begin position="149"/>
        <end position="268"/>
    </location>
</feature>
<dbReference type="AlphaFoldDB" id="A0A412WU60"/>
<dbReference type="Proteomes" id="UP000283589">
    <property type="component" value="Unassembled WGS sequence"/>
</dbReference>
<comment type="subcellular location">
    <subcellularLocation>
        <location evidence="1 7">Cell outer membrane</location>
        <topology evidence="1 7">Multi-pass membrane protein</topology>
    </subcellularLocation>
</comment>
<dbReference type="Gene3D" id="2.170.130.10">
    <property type="entry name" value="TonB-dependent receptor, plug domain"/>
    <property type="match status" value="1"/>
</dbReference>
<dbReference type="Gene3D" id="2.40.170.20">
    <property type="entry name" value="TonB-dependent receptor, beta-barrel domain"/>
    <property type="match status" value="1"/>
</dbReference>
<proteinExistence type="inferred from homology"/>
<dbReference type="InterPro" id="IPR008969">
    <property type="entry name" value="CarboxyPept-like_regulatory"/>
</dbReference>
<evidence type="ECO:0000256" key="2">
    <source>
        <dbReference type="ARBA" id="ARBA00022448"/>
    </source>
</evidence>
<evidence type="ECO:0000313" key="10">
    <source>
        <dbReference type="EMBL" id="RGV30751.1"/>
    </source>
</evidence>
<evidence type="ECO:0000256" key="4">
    <source>
        <dbReference type="ARBA" id="ARBA00022692"/>
    </source>
</evidence>
<dbReference type="Pfam" id="PF07715">
    <property type="entry name" value="Plug"/>
    <property type="match status" value="1"/>
</dbReference>
<keyword evidence="2 7" id="KW-0813">Transport</keyword>
<dbReference type="STRING" id="1121130.GCA_000519105_03856"/>
<keyword evidence="3 7" id="KW-1134">Transmembrane beta strand</keyword>
<evidence type="ECO:0000259" key="9">
    <source>
        <dbReference type="Pfam" id="PF07715"/>
    </source>
</evidence>
<evidence type="ECO:0000256" key="6">
    <source>
        <dbReference type="ARBA" id="ARBA00023237"/>
    </source>
</evidence>
<dbReference type="Pfam" id="PF13715">
    <property type="entry name" value="CarbopepD_reg_2"/>
    <property type="match status" value="1"/>
</dbReference>
<evidence type="ECO:0000256" key="5">
    <source>
        <dbReference type="ARBA" id="ARBA00023136"/>
    </source>
</evidence>
<dbReference type="EMBL" id="QRZA01000052">
    <property type="protein sequence ID" value="RGV30751.1"/>
    <property type="molecule type" value="Genomic_DNA"/>
</dbReference>
<comment type="similarity">
    <text evidence="7">Belongs to the TonB-dependent receptor family.</text>
</comment>
<dbReference type="NCBIfam" id="TIGR04056">
    <property type="entry name" value="OMP_RagA_SusC"/>
    <property type="match status" value="1"/>
</dbReference>
<evidence type="ECO:0000313" key="11">
    <source>
        <dbReference type="Proteomes" id="UP000283589"/>
    </source>
</evidence>
<keyword evidence="8" id="KW-1133">Transmembrane helix</keyword>
<evidence type="ECO:0000256" key="7">
    <source>
        <dbReference type="PROSITE-ProRule" id="PRU01360"/>
    </source>
</evidence>
<feature type="transmembrane region" description="Helical" evidence="8">
    <location>
        <begin position="21"/>
        <end position="38"/>
    </location>
</feature>
<dbReference type="Gene3D" id="2.60.40.1120">
    <property type="entry name" value="Carboxypeptidase-like, regulatory domain"/>
    <property type="match status" value="1"/>
</dbReference>
<dbReference type="GO" id="GO:0009279">
    <property type="term" value="C:cell outer membrane"/>
    <property type="evidence" value="ECO:0007669"/>
    <property type="project" value="UniProtKB-SubCell"/>
</dbReference>
<organism evidence="10 11">
    <name type="scientific">Butyricimonas virosa</name>
    <dbReference type="NCBI Taxonomy" id="544645"/>
    <lineage>
        <taxon>Bacteria</taxon>
        <taxon>Pseudomonadati</taxon>
        <taxon>Bacteroidota</taxon>
        <taxon>Bacteroidia</taxon>
        <taxon>Bacteroidales</taxon>
        <taxon>Odoribacteraceae</taxon>
        <taxon>Butyricimonas</taxon>
    </lineage>
</organism>
<dbReference type="InterPro" id="IPR037066">
    <property type="entry name" value="Plug_dom_sf"/>
</dbReference>
<dbReference type="SUPFAM" id="SSF49464">
    <property type="entry name" value="Carboxypeptidase regulatory domain-like"/>
    <property type="match status" value="1"/>
</dbReference>
<keyword evidence="4 7" id="KW-0812">Transmembrane</keyword>
<name>A0A412WU60_9BACT</name>
<evidence type="ECO:0000256" key="3">
    <source>
        <dbReference type="ARBA" id="ARBA00022452"/>
    </source>
</evidence>
<evidence type="ECO:0000256" key="1">
    <source>
        <dbReference type="ARBA" id="ARBA00004571"/>
    </source>
</evidence>
<dbReference type="SUPFAM" id="SSF56935">
    <property type="entry name" value="Porins"/>
    <property type="match status" value="1"/>
</dbReference>
<keyword evidence="5 7" id="KW-0472">Membrane</keyword>